<evidence type="ECO:0000256" key="8">
    <source>
        <dbReference type="ARBA" id="ARBA00023136"/>
    </source>
</evidence>
<evidence type="ECO:0000256" key="10">
    <source>
        <dbReference type="SAM" id="Phobius"/>
    </source>
</evidence>
<keyword evidence="4" id="KW-0788">Thiol protease</keyword>
<dbReference type="InterPro" id="IPR017871">
    <property type="entry name" value="ABC_transporter-like_CS"/>
</dbReference>
<dbReference type="PROSITE" id="PS00211">
    <property type="entry name" value="ABC_TRANSPORTER_1"/>
    <property type="match status" value="1"/>
</dbReference>
<feature type="transmembrane region" description="Helical" evidence="10">
    <location>
        <begin position="314"/>
        <end position="331"/>
    </location>
</feature>
<keyword evidence="15" id="KW-1185">Reference proteome</keyword>
<dbReference type="PROSITE" id="PS50893">
    <property type="entry name" value="ABC_TRANSPORTER_2"/>
    <property type="match status" value="1"/>
</dbReference>
<keyword evidence="2 10" id="KW-0812">Transmembrane</keyword>
<keyword evidence="6" id="KW-0653">Protein transport</keyword>
<dbReference type="InterPro" id="IPR003439">
    <property type="entry name" value="ABC_transporter-like_ATP-bd"/>
</dbReference>
<dbReference type="EMBL" id="JBITGY010000013">
    <property type="protein sequence ID" value="MFI6503975.1"/>
    <property type="molecule type" value="Genomic_DNA"/>
</dbReference>
<evidence type="ECO:0000256" key="6">
    <source>
        <dbReference type="ARBA" id="ARBA00022927"/>
    </source>
</evidence>
<feature type="domain" description="ABC transporter" evidence="11">
    <location>
        <begin position="489"/>
        <end position="719"/>
    </location>
</feature>
<dbReference type="PANTHER" id="PTHR24221:SF654">
    <property type="entry name" value="ATP-BINDING CASSETTE SUB-FAMILY B MEMBER 6"/>
    <property type="match status" value="1"/>
</dbReference>
<gene>
    <name evidence="14" type="ORF">ACIBG2_41780</name>
</gene>
<feature type="transmembrane region" description="Helical" evidence="10">
    <location>
        <begin position="173"/>
        <end position="194"/>
    </location>
</feature>
<sequence>MTLTSSPPASPHRTGVPLVLQMSNADCGAACLAMVLRHFGDRVSLHEVREACAAGRDGVSAAAIVRAGGAFGLRIKGFHATPEAAEALPAPLIAHWGGDHFVVVEEVGRQRVRVADPARGRLRLSRAEFADGLGSLLLTAEPAEGFRPRRRARVPFWRTYGVALLRLPGARRILAQVLAISVIVQVLGLAMPALTRVVVDDVIGAGVSRLGVLLAAGIAVVVLADALSRYLRGTLLLTAQGRMDGQVLHGVLGHLLRLPLRFFEQRRTGDIVARLSSVVMIREMLTGQVLATVIDSVLVLTYLVALAWLAPPVAAAVAAAVAVQALVLAATTGRVRELMARDIAAQADSQSYLVEVLGAVSMVKAGAQEQKVLRRWSQLASSWLSASMLRAHLTTVVEALSAPLRLLTPLLALAVGTAQVLAGGLSAGGMLAAAWLAAAVMAPLSALIGNAQRLQLAGAQLERLADVLQTAPEPPLTDASVRPRLDAPIRIENLSFRYDDYGPMALRDVAFTIEPGQRVAIVGSTAAGKTTLAMLLLGLYEPTSGRIVYGDPGADVRLLRAQVGAVLQEPVLFSGSLRDNITMGDADIDDRALATALRVACLDEDVARMPLGVGTRVSERGGGLSGGQRQRLAIARAVARRPRLLVLDEATSHLDAQTEAAIAARLRELQCTQVVIAHRLSTIRDCDLIVVLHQGGVAESGRHEELVGRGGRYAALVRAQLGLAKEGR</sequence>
<evidence type="ECO:0000259" key="13">
    <source>
        <dbReference type="PROSITE" id="PS50990"/>
    </source>
</evidence>
<dbReference type="Pfam" id="PF00664">
    <property type="entry name" value="ABC_membrane"/>
    <property type="match status" value="1"/>
</dbReference>
<dbReference type="PANTHER" id="PTHR24221">
    <property type="entry name" value="ATP-BINDING CASSETTE SUB-FAMILY B"/>
    <property type="match status" value="1"/>
</dbReference>
<dbReference type="InterPro" id="IPR036640">
    <property type="entry name" value="ABC1_TM_sf"/>
</dbReference>
<keyword evidence="7 10" id="KW-1133">Transmembrane helix</keyword>
<proteinExistence type="predicted"/>
<evidence type="ECO:0000256" key="2">
    <source>
        <dbReference type="ARBA" id="ARBA00022692"/>
    </source>
</evidence>
<organism evidence="14 15">
    <name type="scientific">Nonomuraea typhae</name>
    <dbReference type="NCBI Taxonomy" id="2603600"/>
    <lineage>
        <taxon>Bacteria</taxon>
        <taxon>Bacillati</taxon>
        <taxon>Actinomycetota</taxon>
        <taxon>Actinomycetes</taxon>
        <taxon>Streptosporangiales</taxon>
        <taxon>Streptosporangiaceae</taxon>
        <taxon>Nonomuraea</taxon>
    </lineage>
</organism>
<dbReference type="Pfam" id="PF00005">
    <property type="entry name" value="ABC_tran"/>
    <property type="match status" value="1"/>
</dbReference>
<evidence type="ECO:0000313" key="15">
    <source>
        <dbReference type="Proteomes" id="UP001612741"/>
    </source>
</evidence>
<evidence type="ECO:0000313" key="14">
    <source>
        <dbReference type="EMBL" id="MFI6503975.1"/>
    </source>
</evidence>
<dbReference type="Gene3D" id="1.20.1560.10">
    <property type="entry name" value="ABC transporter type 1, transmembrane domain"/>
    <property type="match status" value="1"/>
</dbReference>
<keyword evidence="4" id="KW-0645">Protease</keyword>
<dbReference type="PROSITE" id="PS50929">
    <property type="entry name" value="ABC_TM1F"/>
    <property type="match status" value="1"/>
</dbReference>
<dbReference type="Proteomes" id="UP001612741">
    <property type="component" value="Unassembled WGS sequence"/>
</dbReference>
<keyword evidence="8 10" id="KW-0472">Membrane</keyword>
<keyword evidence="4" id="KW-0378">Hydrolase</keyword>
<keyword evidence="3" id="KW-0547">Nucleotide-binding</keyword>
<evidence type="ECO:0000256" key="5">
    <source>
        <dbReference type="ARBA" id="ARBA00022840"/>
    </source>
</evidence>
<dbReference type="PROSITE" id="PS50990">
    <property type="entry name" value="PEPTIDASE_C39"/>
    <property type="match status" value="1"/>
</dbReference>
<keyword evidence="5" id="KW-0067">ATP-binding</keyword>
<dbReference type="SUPFAM" id="SSF52540">
    <property type="entry name" value="P-loop containing nucleoside triphosphate hydrolases"/>
    <property type="match status" value="1"/>
</dbReference>
<dbReference type="InterPro" id="IPR005074">
    <property type="entry name" value="Peptidase_C39"/>
</dbReference>
<keyword evidence="9" id="KW-0080">Bacteriocin transport</keyword>
<dbReference type="SUPFAM" id="SSF90123">
    <property type="entry name" value="ABC transporter transmembrane region"/>
    <property type="match status" value="1"/>
</dbReference>
<dbReference type="InterPro" id="IPR003593">
    <property type="entry name" value="AAA+_ATPase"/>
</dbReference>
<feature type="domain" description="Peptidase C39" evidence="13">
    <location>
        <begin position="21"/>
        <end position="140"/>
    </location>
</feature>
<keyword evidence="6" id="KW-0813">Transport</keyword>
<comment type="subcellular location">
    <subcellularLocation>
        <location evidence="1">Cell membrane</location>
        <topology evidence="1">Multi-pass membrane protein</topology>
    </subcellularLocation>
</comment>
<dbReference type="InterPro" id="IPR011527">
    <property type="entry name" value="ABC1_TM_dom"/>
</dbReference>
<feature type="transmembrane region" description="Helical" evidence="10">
    <location>
        <begin position="206"/>
        <end position="227"/>
    </location>
</feature>
<reference evidence="14 15" key="1">
    <citation type="submission" date="2024-10" db="EMBL/GenBank/DDBJ databases">
        <title>The Natural Products Discovery Center: Release of the First 8490 Sequenced Strains for Exploring Actinobacteria Biosynthetic Diversity.</title>
        <authorList>
            <person name="Kalkreuter E."/>
            <person name="Kautsar S.A."/>
            <person name="Yang D."/>
            <person name="Bader C.D."/>
            <person name="Teijaro C.N."/>
            <person name="Fluegel L."/>
            <person name="Davis C.M."/>
            <person name="Simpson J.R."/>
            <person name="Lauterbach L."/>
            <person name="Steele A.D."/>
            <person name="Gui C."/>
            <person name="Meng S."/>
            <person name="Li G."/>
            <person name="Viehrig K."/>
            <person name="Ye F."/>
            <person name="Su P."/>
            <person name="Kiefer A.F."/>
            <person name="Nichols A."/>
            <person name="Cepeda A.J."/>
            <person name="Yan W."/>
            <person name="Fan B."/>
            <person name="Jiang Y."/>
            <person name="Adhikari A."/>
            <person name="Zheng C.-J."/>
            <person name="Schuster L."/>
            <person name="Cowan T.M."/>
            <person name="Smanski M.J."/>
            <person name="Chevrette M.G."/>
            <person name="De Carvalho L.P.S."/>
            <person name="Shen B."/>
        </authorList>
    </citation>
    <scope>NUCLEOTIDE SEQUENCE [LARGE SCALE GENOMIC DNA]</scope>
    <source>
        <strain evidence="14 15">NPDC050545</strain>
    </source>
</reference>
<evidence type="ECO:0000256" key="9">
    <source>
        <dbReference type="ARBA" id="ARBA00043264"/>
    </source>
</evidence>
<dbReference type="Gene3D" id="3.40.50.300">
    <property type="entry name" value="P-loop containing nucleotide triphosphate hydrolases"/>
    <property type="match status" value="1"/>
</dbReference>
<dbReference type="InterPro" id="IPR027417">
    <property type="entry name" value="P-loop_NTPase"/>
</dbReference>
<dbReference type="SMART" id="SM00382">
    <property type="entry name" value="AAA"/>
    <property type="match status" value="1"/>
</dbReference>
<dbReference type="Pfam" id="PF03412">
    <property type="entry name" value="Peptidase_C39"/>
    <property type="match status" value="1"/>
</dbReference>
<comment type="caution">
    <text evidence="14">The sequence shown here is derived from an EMBL/GenBank/DDBJ whole genome shotgun (WGS) entry which is preliminary data.</text>
</comment>
<accession>A0ABW7Z7Y2</accession>
<dbReference type="Gene3D" id="3.90.70.10">
    <property type="entry name" value="Cysteine proteinases"/>
    <property type="match status" value="1"/>
</dbReference>
<evidence type="ECO:0000256" key="7">
    <source>
        <dbReference type="ARBA" id="ARBA00022989"/>
    </source>
</evidence>
<evidence type="ECO:0000256" key="1">
    <source>
        <dbReference type="ARBA" id="ARBA00004651"/>
    </source>
</evidence>
<evidence type="ECO:0000256" key="3">
    <source>
        <dbReference type="ARBA" id="ARBA00022741"/>
    </source>
</evidence>
<evidence type="ECO:0000256" key="4">
    <source>
        <dbReference type="ARBA" id="ARBA00022807"/>
    </source>
</evidence>
<protein>
    <submittedName>
        <fullName evidence="14">Peptidase domain-containing ABC transporter</fullName>
    </submittedName>
</protein>
<evidence type="ECO:0000259" key="11">
    <source>
        <dbReference type="PROSITE" id="PS50893"/>
    </source>
</evidence>
<dbReference type="InterPro" id="IPR039421">
    <property type="entry name" value="Type_1_exporter"/>
</dbReference>
<evidence type="ECO:0000259" key="12">
    <source>
        <dbReference type="PROSITE" id="PS50929"/>
    </source>
</evidence>
<dbReference type="RefSeq" id="WP_397089736.1">
    <property type="nucleotide sequence ID" value="NZ_JBITGY010000013.1"/>
</dbReference>
<feature type="transmembrane region" description="Helical" evidence="10">
    <location>
        <begin position="289"/>
        <end position="308"/>
    </location>
</feature>
<name>A0ABW7Z7Y2_9ACTN</name>
<feature type="domain" description="ABC transmembrane type-1" evidence="12">
    <location>
        <begin position="177"/>
        <end position="456"/>
    </location>
</feature>